<dbReference type="InterPro" id="IPR043502">
    <property type="entry name" value="DNA/RNA_pol_sf"/>
</dbReference>
<sequence>MALLLDERLGWQLRQVNMNNAFLNGDLVNEVFMQQPPGYIQYDSNGKSSVCRLEKALYGFRQAPHAWFDKLKRFLISVGFIISKPDASLFVRVTSDSTLYVLVYVDDIIITGSMPTSIHYFVQQLNKEFSLKDMGDFYYFLWIEATRSSTGSSTISKDDGDRMCDPIEYKSLVSALQYVVLTCLDIAYAMLTGGWILMISILHQVTVCILVTPVSWCSKKQQVVSRSTTEAKYQSLAAATSDVTWLISLLKELQLQSADTPNIWCDNSSAVAVAANPVVHSKFKHVELDLFFVQEKVANGFVIVGEVLACDQVADILTKSLSVSFFTRFRHLLQVLPIGKMDEC</sequence>
<dbReference type="PANTHER" id="PTHR11439">
    <property type="entry name" value="GAG-POL-RELATED RETROTRANSPOSON"/>
    <property type="match status" value="1"/>
</dbReference>
<keyword evidence="3" id="KW-1185">Reference proteome</keyword>
<dbReference type="Pfam" id="PF07727">
    <property type="entry name" value="RVT_2"/>
    <property type="match status" value="1"/>
</dbReference>
<accession>A0A8J5YP07</accession>
<evidence type="ECO:0000259" key="1">
    <source>
        <dbReference type="Pfam" id="PF07727"/>
    </source>
</evidence>
<evidence type="ECO:0000313" key="2">
    <source>
        <dbReference type="EMBL" id="KAG8474184.1"/>
    </source>
</evidence>
<dbReference type="Proteomes" id="UP000701853">
    <property type="component" value="Chromosome 12"/>
</dbReference>
<reference evidence="2 3" key="1">
    <citation type="journal article" date="2021" name="bioRxiv">
        <title>The Gossypium anomalum genome as a resource for cotton improvement and evolutionary analysis of hybrid incompatibility.</title>
        <authorList>
            <person name="Grover C.E."/>
            <person name="Yuan D."/>
            <person name="Arick M.A."/>
            <person name="Miller E.R."/>
            <person name="Hu G."/>
            <person name="Peterson D.G."/>
            <person name="Wendel J.F."/>
            <person name="Udall J.A."/>
        </authorList>
    </citation>
    <scope>NUCLEOTIDE SEQUENCE [LARGE SCALE GENOMIC DNA]</scope>
    <source>
        <strain evidence="2">JFW-Udall</strain>
        <tissue evidence="2">Leaf</tissue>
    </source>
</reference>
<dbReference type="PANTHER" id="PTHR11439:SF467">
    <property type="entry name" value="INTEGRASE CATALYTIC DOMAIN-CONTAINING PROTEIN"/>
    <property type="match status" value="1"/>
</dbReference>
<protein>
    <recommendedName>
        <fullName evidence="1">Reverse transcriptase Ty1/copia-type domain-containing protein</fullName>
    </recommendedName>
</protein>
<dbReference type="SUPFAM" id="SSF56672">
    <property type="entry name" value="DNA/RNA polymerases"/>
    <property type="match status" value="1"/>
</dbReference>
<feature type="domain" description="Reverse transcriptase Ty1/copia-type" evidence="1">
    <location>
        <begin position="9"/>
        <end position="151"/>
    </location>
</feature>
<gene>
    <name evidence="2" type="ORF">CXB51_034153</name>
</gene>
<organism evidence="2 3">
    <name type="scientific">Gossypium anomalum</name>
    <dbReference type="NCBI Taxonomy" id="47600"/>
    <lineage>
        <taxon>Eukaryota</taxon>
        <taxon>Viridiplantae</taxon>
        <taxon>Streptophyta</taxon>
        <taxon>Embryophyta</taxon>
        <taxon>Tracheophyta</taxon>
        <taxon>Spermatophyta</taxon>
        <taxon>Magnoliopsida</taxon>
        <taxon>eudicotyledons</taxon>
        <taxon>Gunneridae</taxon>
        <taxon>Pentapetalae</taxon>
        <taxon>rosids</taxon>
        <taxon>malvids</taxon>
        <taxon>Malvales</taxon>
        <taxon>Malvaceae</taxon>
        <taxon>Malvoideae</taxon>
        <taxon>Gossypium</taxon>
    </lineage>
</organism>
<name>A0A8J5YP07_9ROSI</name>
<dbReference type="AlphaFoldDB" id="A0A8J5YP07"/>
<dbReference type="OrthoDB" id="8048545at2759"/>
<dbReference type="EMBL" id="JAHUZN010000012">
    <property type="protein sequence ID" value="KAG8474184.1"/>
    <property type="molecule type" value="Genomic_DNA"/>
</dbReference>
<comment type="caution">
    <text evidence="2">The sequence shown here is derived from an EMBL/GenBank/DDBJ whole genome shotgun (WGS) entry which is preliminary data.</text>
</comment>
<dbReference type="InterPro" id="IPR013103">
    <property type="entry name" value="RVT_2"/>
</dbReference>
<dbReference type="CDD" id="cd09272">
    <property type="entry name" value="RNase_HI_RT_Ty1"/>
    <property type="match status" value="1"/>
</dbReference>
<evidence type="ECO:0000313" key="3">
    <source>
        <dbReference type="Proteomes" id="UP000701853"/>
    </source>
</evidence>
<proteinExistence type="predicted"/>